<sequence length="186" mass="21831">MSKEQIKKIAIKHFNQFGYEGTKMAQIAEETGIRKQSLSYHYSTKKELFLEVYQDVVQEERLFVQNYFQDHAEEPIEHQLYNFLTEHKNRFLTNPNASFMLVLSSFTPLEVYDYVISQFRLYLAILKEEVAACFSKHTCRLSPEECAIAYATLLDGLDVQLLYENSQAYEKVQQITWNIFWAGVQG</sequence>
<gene>
    <name evidence="6" type="ORF">HNP81_003931</name>
</gene>
<feature type="DNA-binding region" description="H-T-H motif" evidence="4">
    <location>
        <begin position="23"/>
        <end position="42"/>
    </location>
</feature>
<evidence type="ECO:0000313" key="6">
    <source>
        <dbReference type="EMBL" id="MBA9028611.1"/>
    </source>
</evidence>
<evidence type="ECO:0000259" key="5">
    <source>
        <dbReference type="PROSITE" id="PS50977"/>
    </source>
</evidence>
<dbReference type="InterPro" id="IPR009057">
    <property type="entry name" value="Homeodomain-like_sf"/>
</dbReference>
<dbReference type="PROSITE" id="PS50977">
    <property type="entry name" value="HTH_TETR_2"/>
    <property type="match status" value="1"/>
</dbReference>
<keyword evidence="7" id="KW-1185">Reference proteome</keyword>
<dbReference type="RefSeq" id="WP_182503649.1">
    <property type="nucleotide sequence ID" value="NZ_JACJHX010000015.1"/>
</dbReference>
<dbReference type="EMBL" id="JACJHX010000015">
    <property type="protein sequence ID" value="MBA9028611.1"/>
    <property type="molecule type" value="Genomic_DNA"/>
</dbReference>
<dbReference type="Gene3D" id="1.10.10.60">
    <property type="entry name" value="Homeodomain-like"/>
    <property type="match status" value="1"/>
</dbReference>
<dbReference type="Gene3D" id="1.10.357.10">
    <property type="entry name" value="Tetracycline Repressor, domain 2"/>
    <property type="match status" value="1"/>
</dbReference>
<keyword evidence="1" id="KW-0805">Transcription regulation</keyword>
<comment type="caution">
    <text evidence="6">The sequence shown here is derived from an EMBL/GenBank/DDBJ whole genome shotgun (WGS) entry which is preliminary data.</text>
</comment>
<evidence type="ECO:0000256" key="4">
    <source>
        <dbReference type="PROSITE-ProRule" id="PRU00335"/>
    </source>
</evidence>
<evidence type="ECO:0000313" key="7">
    <source>
        <dbReference type="Proteomes" id="UP000626697"/>
    </source>
</evidence>
<dbReference type="PANTHER" id="PTHR30055">
    <property type="entry name" value="HTH-TYPE TRANSCRIPTIONAL REGULATOR RUTR"/>
    <property type="match status" value="1"/>
</dbReference>
<dbReference type="Pfam" id="PF00440">
    <property type="entry name" value="TetR_N"/>
    <property type="match status" value="1"/>
</dbReference>
<dbReference type="InterPro" id="IPR050109">
    <property type="entry name" value="HTH-type_TetR-like_transc_reg"/>
</dbReference>
<dbReference type="PANTHER" id="PTHR30055:SF238">
    <property type="entry name" value="MYCOFACTOCIN BIOSYNTHESIS TRANSCRIPTIONAL REGULATOR MFTR-RELATED"/>
    <property type="match status" value="1"/>
</dbReference>
<proteinExistence type="predicted"/>
<reference evidence="6 7" key="1">
    <citation type="submission" date="2020-08" db="EMBL/GenBank/DDBJ databases">
        <title>Genomic Encyclopedia of Type Strains, Phase IV (KMG-IV): sequencing the most valuable type-strain genomes for metagenomic binning, comparative biology and taxonomic classification.</title>
        <authorList>
            <person name="Goeker M."/>
        </authorList>
    </citation>
    <scope>NUCLEOTIDE SEQUENCE [LARGE SCALE GENOMIC DNA]</scope>
    <source>
        <strain evidence="6 7">DSM 105481</strain>
    </source>
</reference>
<name>A0ABR6CV55_9BACI</name>
<evidence type="ECO:0000256" key="3">
    <source>
        <dbReference type="ARBA" id="ARBA00023163"/>
    </source>
</evidence>
<protein>
    <submittedName>
        <fullName evidence="6">AcrR family transcriptional regulator</fullName>
    </submittedName>
</protein>
<dbReference type="InterPro" id="IPR001647">
    <property type="entry name" value="HTH_TetR"/>
</dbReference>
<feature type="domain" description="HTH tetR-type" evidence="5">
    <location>
        <begin position="1"/>
        <end position="60"/>
    </location>
</feature>
<keyword evidence="2 4" id="KW-0238">DNA-binding</keyword>
<accession>A0ABR6CV55</accession>
<organism evidence="6 7">
    <name type="scientific">Peribacillus huizhouensis</name>
    <dbReference type="NCBI Taxonomy" id="1501239"/>
    <lineage>
        <taxon>Bacteria</taxon>
        <taxon>Bacillati</taxon>
        <taxon>Bacillota</taxon>
        <taxon>Bacilli</taxon>
        <taxon>Bacillales</taxon>
        <taxon>Bacillaceae</taxon>
        <taxon>Peribacillus</taxon>
    </lineage>
</organism>
<keyword evidence="3" id="KW-0804">Transcription</keyword>
<dbReference type="SUPFAM" id="SSF46689">
    <property type="entry name" value="Homeodomain-like"/>
    <property type="match status" value="1"/>
</dbReference>
<evidence type="ECO:0000256" key="1">
    <source>
        <dbReference type="ARBA" id="ARBA00023015"/>
    </source>
</evidence>
<evidence type="ECO:0000256" key="2">
    <source>
        <dbReference type="ARBA" id="ARBA00023125"/>
    </source>
</evidence>
<dbReference type="Proteomes" id="UP000626697">
    <property type="component" value="Unassembled WGS sequence"/>
</dbReference>